<evidence type="ECO:0000256" key="6">
    <source>
        <dbReference type="ARBA" id="ARBA00023211"/>
    </source>
</evidence>
<dbReference type="SUPFAM" id="SSF55811">
    <property type="entry name" value="Nudix"/>
    <property type="match status" value="1"/>
</dbReference>
<keyword evidence="9" id="KW-1185">Reference proteome</keyword>
<comment type="cofactor">
    <cofactor evidence="1">
        <name>Mn(2+)</name>
        <dbReference type="ChEBI" id="CHEBI:29035"/>
    </cofactor>
</comment>
<evidence type="ECO:0000256" key="4">
    <source>
        <dbReference type="ARBA" id="ARBA00022801"/>
    </source>
</evidence>
<comment type="cofactor">
    <cofactor evidence="2">
        <name>Mg(2+)</name>
        <dbReference type="ChEBI" id="CHEBI:18420"/>
    </cofactor>
</comment>
<organism evidence="8 9">
    <name type="scientific">Parahaliea mediterranea</name>
    <dbReference type="NCBI Taxonomy" id="651086"/>
    <lineage>
        <taxon>Bacteria</taxon>
        <taxon>Pseudomonadati</taxon>
        <taxon>Pseudomonadota</taxon>
        <taxon>Gammaproteobacteria</taxon>
        <taxon>Cellvibrionales</taxon>
        <taxon>Halieaceae</taxon>
        <taxon>Parahaliea</taxon>
    </lineage>
</organism>
<feature type="domain" description="Nudix hydrolase" evidence="7">
    <location>
        <begin position="1"/>
        <end position="186"/>
    </location>
</feature>
<evidence type="ECO:0000256" key="3">
    <source>
        <dbReference type="ARBA" id="ARBA00022723"/>
    </source>
</evidence>
<dbReference type="AlphaFoldDB" id="A0A939INM7"/>
<dbReference type="Proteomes" id="UP000664303">
    <property type="component" value="Unassembled WGS sequence"/>
</dbReference>
<dbReference type="PANTHER" id="PTHR12318:SF0">
    <property type="entry name" value="ACYL-COENZYME A DIPHOSPHATASE NUDT19"/>
    <property type="match status" value="1"/>
</dbReference>
<sequence length="225" mass="25266">MRPVDAATLIILRDQREVLMGLRSAKHVFVPNNYVFPGGRVDPGDARVPAPFELNTTARDRLVRSTSPSRARGIGMAAVRETFEETGLLLTRPTPAPVNSRSASWRPIYQQGVAPALDRLHYFARAITPPGPPRRFDARFFLADARHLQGTLRGNGELHDLRWVPLEEAAALPMIGITQVIIELLRRTFAPAAVNRQHDTALRQVMDEVMNRELVEHHRPCFSDD</sequence>
<comment type="caution">
    <text evidence="8">The sequence shown here is derived from an EMBL/GenBank/DDBJ whole genome shotgun (WGS) entry which is preliminary data.</text>
</comment>
<evidence type="ECO:0000259" key="7">
    <source>
        <dbReference type="PROSITE" id="PS51462"/>
    </source>
</evidence>
<protein>
    <submittedName>
        <fullName evidence="8">NUDIX hydrolase</fullName>
    </submittedName>
</protein>
<dbReference type="PANTHER" id="PTHR12318">
    <property type="entry name" value="TESTOSTERONE-REGULATED PROTEIN RP2"/>
    <property type="match status" value="1"/>
</dbReference>
<keyword evidence="6" id="KW-0464">Manganese</keyword>
<keyword evidence="3" id="KW-0479">Metal-binding</keyword>
<evidence type="ECO:0000256" key="5">
    <source>
        <dbReference type="ARBA" id="ARBA00022842"/>
    </source>
</evidence>
<gene>
    <name evidence="8" type="ORF">JYP50_16505</name>
</gene>
<dbReference type="PROSITE" id="PS51462">
    <property type="entry name" value="NUDIX"/>
    <property type="match status" value="1"/>
</dbReference>
<keyword evidence="5" id="KW-0460">Magnesium</keyword>
<dbReference type="InterPro" id="IPR015797">
    <property type="entry name" value="NUDIX_hydrolase-like_dom_sf"/>
</dbReference>
<dbReference type="Gene3D" id="3.90.79.10">
    <property type="entry name" value="Nucleoside Triphosphate Pyrophosphohydrolase"/>
    <property type="match status" value="1"/>
</dbReference>
<evidence type="ECO:0000256" key="2">
    <source>
        <dbReference type="ARBA" id="ARBA00001946"/>
    </source>
</evidence>
<accession>A0A939INM7</accession>
<name>A0A939INM7_9GAMM</name>
<dbReference type="InterPro" id="IPR039121">
    <property type="entry name" value="NUDT19"/>
</dbReference>
<dbReference type="CDD" id="cd18870">
    <property type="entry name" value="NUDIX_AcylCoAdiphos_Nudt19"/>
    <property type="match status" value="1"/>
</dbReference>
<evidence type="ECO:0000256" key="1">
    <source>
        <dbReference type="ARBA" id="ARBA00001936"/>
    </source>
</evidence>
<dbReference type="RefSeq" id="WP_206561663.1">
    <property type="nucleotide sequence ID" value="NZ_JAFKCZ010000013.1"/>
</dbReference>
<dbReference type="GO" id="GO:0016818">
    <property type="term" value="F:hydrolase activity, acting on acid anhydrides, in phosphorus-containing anhydrides"/>
    <property type="evidence" value="ECO:0007669"/>
    <property type="project" value="InterPro"/>
</dbReference>
<dbReference type="EMBL" id="JAFKCZ010000013">
    <property type="protein sequence ID" value="MBN7798212.1"/>
    <property type="molecule type" value="Genomic_DNA"/>
</dbReference>
<evidence type="ECO:0000313" key="8">
    <source>
        <dbReference type="EMBL" id="MBN7798212.1"/>
    </source>
</evidence>
<keyword evidence="4 8" id="KW-0378">Hydrolase</keyword>
<dbReference type="GO" id="GO:0046872">
    <property type="term" value="F:metal ion binding"/>
    <property type="evidence" value="ECO:0007669"/>
    <property type="project" value="UniProtKB-KW"/>
</dbReference>
<evidence type="ECO:0000313" key="9">
    <source>
        <dbReference type="Proteomes" id="UP000664303"/>
    </source>
</evidence>
<dbReference type="InterPro" id="IPR000086">
    <property type="entry name" value="NUDIX_hydrolase_dom"/>
</dbReference>
<reference evidence="8" key="1">
    <citation type="submission" date="2021-02" db="EMBL/GenBank/DDBJ databases">
        <title>PHA producing bacteria isolated from coastal sediment in Guangdong, Shenzhen.</title>
        <authorList>
            <person name="Zheng W."/>
            <person name="Yu S."/>
            <person name="Huang Y."/>
        </authorList>
    </citation>
    <scope>NUCLEOTIDE SEQUENCE</scope>
    <source>
        <strain evidence="8">TN14-10</strain>
    </source>
</reference>
<proteinExistence type="predicted"/>